<keyword evidence="6" id="KW-1185">Reference proteome</keyword>
<dbReference type="SMART" id="SM00326">
    <property type="entry name" value="SH3"/>
    <property type="match status" value="1"/>
</dbReference>
<dbReference type="Pfam" id="PF00018">
    <property type="entry name" value="SH3_1"/>
    <property type="match status" value="1"/>
</dbReference>
<feature type="region of interest" description="Disordered" evidence="3">
    <location>
        <begin position="61"/>
        <end position="107"/>
    </location>
</feature>
<feature type="compositionally biased region" description="Low complexity" evidence="3">
    <location>
        <begin position="87"/>
        <end position="100"/>
    </location>
</feature>
<dbReference type="PRINTS" id="PR00499">
    <property type="entry name" value="P67PHOX"/>
</dbReference>
<protein>
    <recommendedName>
        <fullName evidence="4">SH3 domain-containing protein</fullName>
    </recommendedName>
</protein>
<evidence type="ECO:0000256" key="2">
    <source>
        <dbReference type="PROSITE-ProRule" id="PRU00192"/>
    </source>
</evidence>
<dbReference type="PROSITE" id="PS50002">
    <property type="entry name" value="SH3"/>
    <property type="match status" value="1"/>
</dbReference>
<dbReference type="CDD" id="cd00174">
    <property type="entry name" value="SH3"/>
    <property type="match status" value="1"/>
</dbReference>
<evidence type="ECO:0000256" key="3">
    <source>
        <dbReference type="SAM" id="MobiDB-lite"/>
    </source>
</evidence>
<feature type="domain" description="SH3" evidence="4">
    <location>
        <begin position="6"/>
        <end position="65"/>
    </location>
</feature>
<dbReference type="InterPro" id="IPR001452">
    <property type="entry name" value="SH3_domain"/>
</dbReference>
<dbReference type="AlphaFoldDB" id="A0A8J2X7B3"/>
<gene>
    <name evidence="5" type="ORF">BN860_06304g</name>
</gene>
<evidence type="ECO:0000256" key="1">
    <source>
        <dbReference type="ARBA" id="ARBA00022443"/>
    </source>
</evidence>
<reference evidence="6" key="1">
    <citation type="journal article" date="2013" name="Genome Announc.">
        <title>Genome sequence of the food spoilage yeast Zygosaccharomyces bailii CLIB 213(T).</title>
        <authorList>
            <person name="Galeote V."/>
            <person name="Bigey F."/>
            <person name="Devillers H."/>
            <person name="Neuveglise C."/>
            <person name="Dequin S."/>
        </authorList>
    </citation>
    <scope>NUCLEOTIDE SEQUENCE [LARGE SCALE GENOMIC DNA]</scope>
    <source>
        <strain evidence="6">CLIB 213 / ATCC 58445 / CBS 680 / CCRC 21525 / NBRC 1098 / NCYC 1416 / NRRL Y-2227</strain>
    </source>
</reference>
<dbReference type="InterPro" id="IPR050670">
    <property type="entry name" value="STAM"/>
</dbReference>
<evidence type="ECO:0000313" key="5">
    <source>
        <dbReference type="EMBL" id="CDF88977.1"/>
    </source>
</evidence>
<dbReference type="PANTHER" id="PTHR45929">
    <property type="entry name" value="JAK PATHWAY SIGNAL TRANSDUCTION ADAPTOR MOLECULE"/>
    <property type="match status" value="1"/>
</dbReference>
<dbReference type="Proteomes" id="UP000019375">
    <property type="component" value="Unassembled WGS sequence"/>
</dbReference>
<keyword evidence="1 2" id="KW-0728">SH3 domain</keyword>
<sequence>MAFGHHKHEYVEAIYQFDPQNEGDLQIKPGDKIEVTEKCSADWYKGKCNGKEGMFPANYVKPAFSGESGARPAAPPPQQSEKDKQPEQPQQQAQPMVVQQDKPHRHRCRKGLSKFGRKLGNATIFGAGATIGNNIVNAIL</sequence>
<name>A0A8J2X7B3_ZYGB2</name>
<dbReference type="PANTHER" id="PTHR45929:SF7">
    <property type="entry name" value="LAS SEVENTEEN-BINDING PROTEIN 1"/>
    <property type="match status" value="1"/>
</dbReference>
<accession>A0A8J2X7B3</accession>
<dbReference type="FunFam" id="2.30.30.40:FF:000072">
    <property type="entry name" value="Unconventional Myosin IB"/>
    <property type="match status" value="1"/>
</dbReference>
<organism evidence="5 6">
    <name type="scientific">Zygosaccharomyces bailii (strain CLIB 213 / ATCC 58445 / CBS 680 / BCRC 21525 / NBRC 1098 / NCYC 1416 / NRRL Y-2227)</name>
    <dbReference type="NCBI Taxonomy" id="1333698"/>
    <lineage>
        <taxon>Eukaryota</taxon>
        <taxon>Fungi</taxon>
        <taxon>Dikarya</taxon>
        <taxon>Ascomycota</taxon>
        <taxon>Saccharomycotina</taxon>
        <taxon>Saccharomycetes</taxon>
        <taxon>Saccharomycetales</taxon>
        <taxon>Saccharomycetaceae</taxon>
        <taxon>Zygosaccharomyces</taxon>
    </lineage>
</organism>
<dbReference type="SUPFAM" id="SSF50044">
    <property type="entry name" value="SH3-domain"/>
    <property type="match status" value="1"/>
</dbReference>
<dbReference type="EMBL" id="HG316456">
    <property type="protein sequence ID" value="CDF88977.1"/>
    <property type="molecule type" value="Genomic_DNA"/>
</dbReference>
<evidence type="ECO:0000313" key="6">
    <source>
        <dbReference type="Proteomes" id="UP000019375"/>
    </source>
</evidence>
<proteinExistence type="predicted"/>
<evidence type="ECO:0000259" key="4">
    <source>
        <dbReference type="PROSITE" id="PS50002"/>
    </source>
</evidence>
<dbReference type="OrthoDB" id="6250593at2759"/>
<dbReference type="Gene3D" id="2.30.30.40">
    <property type="entry name" value="SH3 Domains"/>
    <property type="match status" value="1"/>
</dbReference>
<dbReference type="PRINTS" id="PR00452">
    <property type="entry name" value="SH3DOMAIN"/>
</dbReference>
<dbReference type="InterPro" id="IPR036028">
    <property type="entry name" value="SH3-like_dom_sf"/>
</dbReference>